<dbReference type="GO" id="GO:0005524">
    <property type="term" value="F:ATP binding"/>
    <property type="evidence" value="ECO:0007669"/>
    <property type="project" value="UniProtKB-KW"/>
</dbReference>
<evidence type="ECO:0000256" key="9">
    <source>
        <dbReference type="ARBA" id="ARBA00022840"/>
    </source>
</evidence>
<protein>
    <recommendedName>
        <fullName evidence="20">Phosphatidic acid phosphatase type 2/haloperoxidase domain-containing protein</fullName>
    </recommendedName>
</protein>
<dbReference type="STRING" id="1817816.A2Y64_08465"/>
<evidence type="ECO:0000256" key="15">
    <source>
        <dbReference type="PIRSR" id="PIRSR600829-1"/>
    </source>
</evidence>
<evidence type="ECO:0000256" key="13">
    <source>
        <dbReference type="ARBA" id="ARBA00023209"/>
    </source>
</evidence>
<dbReference type="CDD" id="cd14265">
    <property type="entry name" value="UDPK_IM_like"/>
    <property type="match status" value="1"/>
</dbReference>
<evidence type="ECO:0000256" key="7">
    <source>
        <dbReference type="ARBA" id="ARBA00022741"/>
    </source>
</evidence>
<evidence type="ECO:0000256" key="10">
    <source>
        <dbReference type="ARBA" id="ARBA00022989"/>
    </source>
</evidence>
<feature type="binding site" evidence="17">
    <location>
        <position position="67"/>
    </location>
    <ligand>
        <name>ATP</name>
        <dbReference type="ChEBI" id="CHEBI:30616"/>
    </ligand>
</feature>
<dbReference type="Proteomes" id="UP000177187">
    <property type="component" value="Unassembled WGS sequence"/>
</dbReference>
<feature type="transmembrane region" description="Helical" evidence="19">
    <location>
        <begin position="168"/>
        <end position="193"/>
    </location>
</feature>
<dbReference type="InterPro" id="IPR033717">
    <property type="entry name" value="UDPK"/>
</dbReference>
<feature type="transmembrane region" description="Helical" evidence="19">
    <location>
        <begin position="128"/>
        <end position="148"/>
    </location>
</feature>
<gene>
    <name evidence="21" type="ORF">A2Y64_08465</name>
</gene>
<evidence type="ECO:0000256" key="8">
    <source>
        <dbReference type="ARBA" id="ARBA00022777"/>
    </source>
</evidence>
<evidence type="ECO:0000256" key="11">
    <source>
        <dbReference type="ARBA" id="ARBA00023098"/>
    </source>
</evidence>
<feature type="active site" description="Proton acceptor" evidence="15">
    <location>
        <position position="60"/>
    </location>
</feature>
<dbReference type="InterPro" id="IPR036938">
    <property type="entry name" value="PAP2/HPO_sf"/>
</dbReference>
<dbReference type="Gene3D" id="1.10.287.3610">
    <property type="match status" value="1"/>
</dbReference>
<keyword evidence="5" id="KW-0808">Transferase</keyword>
<feature type="transmembrane region" description="Helical" evidence="19">
    <location>
        <begin position="86"/>
        <end position="107"/>
    </location>
</feature>
<keyword evidence="11" id="KW-0443">Lipid metabolism</keyword>
<feature type="transmembrane region" description="Helical" evidence="19">
    <location>
        <begin position="46"/>
        <end position="66"/>
    </location>
</feature>
<evidence type="ECO:0000256" key="6">
    <source>
        <dbReference type="ARBA" id="ARBA00022692"/>
    </source>
</evidence>
<comment type="cofactor">
    <cofactor evidence="18">
        <name>Mg(2+)</name>
        <dbReference type="ChEBI" id="CHEBI:18420"/>
    </cofactor>
    <text evidence="18">Mn(2+), Zn(2+), Cd(2+) and Co(2+) support activity to lesser extents.</text>
</comment>
<evidence type="ECO:0000256" key="4">
    <source>
        <dbReference type="ARBA" id="ARBA00022516"/>
    </source>
</evidence>
<sequence length="228" mass="24587">MSQSFNNALEGIIYTLKTERNIRVHFLVGVLVIAGSLFLNIDRSDLVLIILSVAFVLVTELINTAVEKALDLMTTAYHPLAKLVKDISAGAVFIAAITAVIVGYLVLFKDLKPHIFSAIRAVKGSPEYVTLISFTLVIVVVILGKVLLGRGAPLHGGMPSGHSAVSFAVFAIVTLVTENPLVSVLVFLLALIIADARIRRGVHTWREIVAGAMLGIGLVTLNYWLFLT</sequence>
<feature type="binding site" evidence="18">
    <location>
        <position position="67"/>
    </location>
    <ligand>
        <name>a divalent metal cation</name>
        <dbReference type="ChEBI" id="CHEBI:60240"/>
    </ligand>
</feature>
<dbReference type="EMBL" id="MFAF01000015">
    <property type="protein sequence ID" value="OGD79160.1"/>
    <property type="molecule type" value="Genomic_DNA"/>
</dbReference>
<comment type="similarity">
    <text evidence="2">Belongs to the bacterial diacylglycerol kinase family.</text>
</comment>
<dbReference type="SUPFAM" id="SSF48317">
    <property type="entry name" value="Acid phosphatase/Vanadium-dependent haloperoxidase"/>
    <property type="match status" value="1"/>
</dbReference>
<dbReference type="GO" id="GO:0008654">
    <property type="term" value="P:phospholipid biosynthetic process"/>
    <property type="evidence" value="ECO:0007669"/>
    <property type="project" value="UniProtKB-KW"/>
</dbReference>
<keyword evidence="14" id="KW-1208">Phospholipid metabolism</keyword>
<dbReference type="Gene3D" id="1.20.144.10">
    <property type="entry name" value="Phosphatidic acid phosphatase type 2/haloperoxidase"/>
    <property type="match status" value="1"/>
</dbReference>
<keyword evidence="12 19" id="KW-0472">Membrane</keyword>
<dbReference type="GO" id="GO:0016301">
    <property type="term" value="F:kinase activity"/>
    <property type="evidence" value="ECO:0007669"/>
    <property type="project" value="UniProtKB-KW"/>
</dbReference>
<keyword evidence="9 17" id="KW-0067">ATP-binding</keyword>
<keyword evidence="10 19" id="KW-1133">Transmembrane helix</keyword>
<feature type="binding site" evidence="16">
    <location>
        <position position="60"/>
    </location>
    <ligand>
        <name>substrate</name>
    </ligand>
</feature>
<dbReference type="Pfam" id="PF01219">
    <property type="entry name" value="DAGK_prokar"/>
    <property type="match status" value="1"/>
</dbReference>
<evidence type="ECO:0000256" key="3">
    <source>
        <dbReference type="ARBA" id="ARBA00022475"/>
    </source>
</evidence>
<keyword evidence="3" id="KW-1003">Cell membrane</keyword>
<evidence type="ECO:0000256" key="16">
    <source>
        <dbReference type="PIRSR" id="PIRSR600829-2"/>
    </source>
</evidence>
<keyword evidence="18" id="KW-0460">Magnesium</keyword>
<evidence type="ECO:0000256" key="19">
    <source>
        <dbReference type="SAM" id="Phobius"/>
    </source>
</evidence>
<dbReference type="PANTHER" id="PTHR34299:SF1">
    <property type="entry name" value="DIACYLGLYCEROL KINASE"/>
    <property type="match status" value="1"/>
</dbReference>
<comment type="caution">
    <text evidence="21">The sequence shown here is derived from an EMBL/GenBank/DDBJ whole genome shotgun (WGS) entry which is preliminary data.</text>
</comment>
<evidence type="ECO:0000256" key="18">
    <source>
        <dbReference type="PIRSR" id="PIRSR600829-4"/>
    </source>
</evidence>
<evidence type="ECO:0000256" key="2">
    <source>
        <dbReference type="ARBA" id="ARBA00005967"/>
    </source>
</evidence>
<comment type="subcellular location">
    <subcellularLocation>
        <location evidence="1">Cell membrane</location>
        <topology evidence="1">Multi-pass membrane protein</topology>
    </subcellularLocation>
</comment>
<evidence type="ECO:0000313" key="22">
    <source>
        <dbReference type="Proteomes" id="UP000177187"/>
    </source>
</evidence>
<keyword evidence="4" id="KW-0444">Lipid biosynthesis</keyword>
<keyword evidence="7 17" id="KW-0547">Nucleotide-binding</keyword>
<dbReference type="InterPro" id="IPR036945">
    <property type="entry name" value="DAGK_sf"/>
</dbReference>
<evidence type="ECO:0000313" key="21">
    <source>
        <dbReference type="EMBL" id="OGD79160.1"/>
    </source>
</evidence>
<feature type="binding site" evidence="17">
    <location>
        <begin position="85"/>
        <end position="86"/>
    </location>
    <ligand>
        <name>ATP</name>
        <dbReference type="ChEBI" id="CHEBI:30616"/>
    </ligand>
</feature>
<organism evidence="21 22">
    <name type="scientific">Candidatus Coatesbacteria bacterium RBG_13_66_14</name>
    <dbReference type="NCBI Taxonomy" id="1817816"/>
    <lineage>
        <taxon>Bacteria</taxon>
        <taxon>Candidatus Coatesiibacteriota</taxon>
    </lineage>
</organism>
<keyword evidence="8" id="KW-0418">Kinase</keyword>
<feature type="domain" description="Phosphatidic acid phosphatase type 2/haloperoxidase" evidence="20">
    <location>
        <begin position="108"/>
        <end position="226"/>
    </location>
</feature>
<evidence type="ECO:0000256" key="12">
    <source>
        <dbReference type="ARBA" id="ARBA00023136"/>
    </source>
</evidence>
<keyword evidence="6 19" id="KW-0812">Transmembrane</keyword>
<proteinExistence type="inferred from homology"/>
<accession>A0A1F5FHV5</accession>
<dbReference type="InterPro" id="IPR000326">
    <property type="entry name" value="PAP2/HPO"/>
</dbReference>
<dbReference type="AlphaFoldDB" id="A0A1F5FHV5"/>
<keyword evidence="18" id="KW-0479">Metal-binding</keyword>
<dbReference type="GO" id="GO:0005886">
    <property type="term" value="C:plasma membrane"/>
    <property type="evidence" value="ECO:0007669"/>
    <property type="project" value="UniProtKB-SubCell"/>
</dbReference>
<evidence type="ECO:0000256" key="17">
    <source>
        <dbReference type="PIRSR" id="PIRSR600829-3"/>
    </source>
</evidence>
<feature type="transmembrane region" description="Helical" evidence="19">
    <location>
        <begin position="205"/>
        <end position="226"/>
    </location>
</feature>
<evidence type="ECO:0000256" key="1">
    <source>
        <dbReference type="ARBA" id="ARBA00004651"/>
    </source>
</evidence>
<name>A0A1F5FHV5_9BACT</name>
<keyword evidence="13" id="KW-0594">Phospholipid biosynthesis</keyword>
<feature type="transmembrane region" description="Helical" evidence="19">
    <location>
        <begin position="22"/>
        <end position="39"/>
    </location>
</feature>
<evidence type="ECO:0000256" key="5">
    <source>
        <dbReference type="ARBA" id="ARBA00022679"/>
    </source>
</evidence>
<dbReference type="Pfam" id="PF01569">
    <property type="entry name" value="PAP2"/>
    <property type="match status" value="1"/>
</dbReference>
<dbReference type="GO" id="GO:0046872">
    <property type="term" value="F:metal ion binding"/>
    <property type="evidence" value="ECO:0007669"/>
    <property type="project" value="UniProtKB-KW"/>
</dbReference>
<feature type="binding site" evidence="18">
    <location>
        <position position="19"/>
    </location>
    <ligand>
        <name>a divalent metal cation</name>
        <dbReference type="ChEBI" id="CHEBI:60240"/>
    </ligand>
</feature>
<reference evidence="21 22" key="1">
    <citation type="journal article" date="2016" name="Nat. Commun.">
        <title>Thousands of microbial genomes shed light on interconnected biogeochemical processes in an aquifer system.</title>
        <authorList>
            <person name="Anantharaman K."/>
            <person name="Brown C.T."/>
            <person name="Hug L.A."/>
            <person name="Sharon I."/>
            <person name="Castelle C.J."/>
            <person name="Probst A.J."/>
            <person name="Thomas B.C."/>
            <person name="Singh A."/>
            <person name="Wilkins M.J."/>
            <person name="Karaoz U."/>
            <person name="Brodie E.L."/>
            <person name="Williams K.H."/>
            <person name="Hubbard S.S."/>
            <person name="Banfield J.F."/>
        </authorList>
    </citation>
    <scope>NUCLEOTIDE SEQUENCE [LARGE SCALE GENOMIC DNA]</scope>
</reference>
<dbReference type="PANTHER" id="PTHR34299">
    <property type="entry name" value="DIACYLGLYCEROL KINASE"/>
    <property type="match status" value="1"/>
</dbReference>
<evidence type="ECO:0000259" key="20">
    <source>
        <dbReference type="Pfam" id="PF01569"/>
    </source>
</evidence>
<feature type="binding site" evidence="17">
    <location>
        <position position="19"/>
    </location>
    <ligand>
        <name>ATP</name>
        <dbReference type="ChEBI" id="CHEBI:30616"/>
    </ligand>
</feature>
<evidence type="ECO:0000256" key="14">
    <source>
        <dbReference type="ARBA" id="ARBA00023264"/>
    </source>
</evidence>
<dbReference type="InterPro" id="IPR000829">
    <property type="entry name" value="DAGK"/>
</dbReference>